<dbReference type="InterPro" id="IPR056884">
    <property type="entry name" value="NPHP3-like_N"/>
</dbReference>
<feature type="region of interest" description="Disordered" evidence="2">
    <location>
        <begin position="42"/>
        <end position="72"/>
    </location>
</feature>
<protein>
    <recommendedName>
        <fullName evidence="3">Nephrocystin 3-like N-terminal domain-containing protein</fullName>
    </recommendedName>
</protein>
<dbReference type="PANTHER" id="PTHR10039:SF5">
    <property type="entry name" value="NACHT DOMAIN-CONTAINING PROTEIN"/>
    <property type="match status" value="1"/>
</dbReference>
<feature type="compositionally biased region" description="Low complexity" evidence="2">
    <location>
        <begin position="316"/>
        <end position="327"/>
    </location>
</feature>
<evidence type="ECO:0000313" key="4">
    <source>
        <dbReference type="EMBL" id="KTB40678.1"/>
    </source>
</evidence>
<dbReference type="Pfam" id="PF24883">
    <property type="entry name" value="NPHP3_N"/>
    <property type="match status" value="1"/>
</dbReference>
<dbReference type="EMBL" id="LATX01001563">
    <property type="protein sequence ID" value="KTB40678.1"/>
    <property type="molecule type" value="Genomic_DNA"/>
</dbReference>
<comment type="caution">
    <text evidence="4">The sequence shown here is derived from an EMBL/GenBank/DDBJ whole genome shotgun (WGS) entry which is preliminary data.</text>
</comment>
<dbReference type="Gene3D" id="3.40.50.300">
    <property type="entry name" value="P-loop containing nucleotide triphosphate hydrolases"/>
    <property type="match status" value="1"/>
</dbReference>
<feature type="region of interest" description="Disordered" evidence="2">
    <location>
        <begin position="1251"/>
        <end position="1283"/>
    </location>
</feature>
<evidence type="ECO:0000256" key="1">
    <source>
        <dbReference type="ARBA" id="ARBA00022737"/>
    </source>
</evidence>
<proteinExistence type="predicted"/>
<evidence type="ECO:0000256" key="2">
    <source>
        <dbReference type="SAM" id="MobiDB-lite"/>
    </source>
</evidence>
<evidence type="ECO:0000259" key="3">
    <source>
        <dbReference type="Pfam" id="PF24883"/>
    </source>
</evidence>
<feature type="region of interest" description="Disordered" evidence="2">
    <location>
        <begin position="1"/>
        <end position="23"/>
    </location>
</feature>
<feature type="compositionally biased region" description="Basic and acidic residues" evidence="2">
    <location>
        <begin position="42"/>
        <end position="57"/>
    </location>
</feature>
<sequence>MKVKKVTRSLNRSADEWSAEDAEYHSMMRAPSFPVREQLHEDADMASRHSNDNDHPDPASMLIPPGEEGILSSYASGESEYHALSTSTLEHSNRGGDNRKDWVKFQNKCWEKQGPHMFGAYLALKAPEAPTTDAGVDEQAGSLEVIIYKPPVDAMFSPDVRHNVKSEHNGPHIETLHGDVSFHQPAICINNVNGSNNNINNDAKNIILVNDTSKPTTTRTLEDASSRRPGFAIEARTQNTDPETMDMLRRLSLKGACRRRVPLDRHVAVSVIGGYDAGDISIADPSIGLPSLPENDYPMQSPYTSPDSDDHTQYASPSSSSGGRSSGEWPFSGTSHPALPDSAWRTQYDSPSEPEQGITRLRPPQLMHPQSAHNIYNAQNAMIPGALGPLMSATFDQVVMHPTGSHHHQSHGLQPSPASHFNDAIQRWPSAPSYPPPTSHNLSTNHTVNGMIVGQLRGNVNNYYGIDPLQSLKDAANLGATHNAAARIPFPHIHKGTRIEVLDRIRQWFRQEESNVFWLHGGVGVGKSAIAQAICDEFSEKERLAASFFFTRTQTDNDHNSIGSLVATFALQLAKTNSQRDSFIKGVLSRNGSVLLNTSIEERVRRLVIDPILEFPFEGDETILFAVDGLDEYYEKRDQRSQSLRMLLKSIAELTEKCPRVKFLICSRSTEEGIRTWVQSRASSLAPCCFELGGNLDETISMNIRTYLQDKFTELLGDERPTDAETDELVRRAGNQFIFAQAVLDHINQEGTGFSAKTLLQGIMDRIRGENCDDTGGNPFSSLDALYREILSKIKWAWKPLLRLLLTPHLRAGYTDRGPNGETLTLASRETIITHRTCWLLGNRLALPNPVLDMRTRLRDLRAVIRAPPIDQDHGSVSFRHTSFLEFITDASRSKEYHVEPLIDREIHDGMAQVLLRRARTFCSKYQSTADLESQLAADKSSRMGGGKDQNVWEVDGHALSYWLYHCKESQAPSTELIRELDKLDPYSYLVTALRMGNWEHPWYNPNRYADRTELVWEWIHHLYKALEWAKTLQNRPLKFIQHCTDLLHSGCSVSLPLHVQQNRDYQISATAEMLRFFLATADLAERDAAYEYWVERLPEQWRCAVEEVVEQAGREISIRPLDMEDMEGTAIQMSGELRNAIKTELARFSSSRPEELKGQQRMCARMLRTTEITDREVGLLKKLAKRLLSQISSAQRKKEVGRKLAAYNSCSQVAQIVVNWIATSANRTSVVESDLAAELRQVKTLAEKKICNTESRMRKRRAGQERSKSEPPAKRRRKTKTT</sequence>
<reference evidence="4 5" key="1">
    <citation type="submission" date="2015-12" db="EMBL/GenBank/DDBJ databases">
        <title>Draft genome sequence of Moniliophthora roreri, the causal agent of frosty pod rot of cacao.</title>
        <authorList>
            <person name="Aime M.C."/>
            <person name="Diaz-Valderrama J.R."/>
            <person name="Kijpornyongpan T."/>
            <person name="Phillips-Mora W."/>
        </authorList>
    </citation>
    <scope>NUCLEOTIDE SEQUENCE [LARGE SCALE GENOMIC DNA]</scope>
    <source>
        <strain evidence="4 5">MCA 2952</strain>
    </source>
</reference>
<dbReference type="Proteomes" id="UP000054988">
    <property type="component" value="Unassembled WGS sequence"/>
</dbReference>
<feature type="compositionally biased region" description="Basic and acidic residues" evidence="2">
    <location>
        <begin position="1263"/>
        <end position="1274"/>
    </location>
</feature>
<feature type="region of interest" description="Disordered" evidence="2">
    <location>
        <begin position="286"/>
        <end position="360"/>
    </location>
</feature>
<accession>A0A0W0FWR0</accession>
<evidence type="ECO:0000313" key="5">
    <source>
        <dbReference type="Proteomes" id="UP000054988"/>
    </source>
</evidence>
<dbReference type="InterPro" id="IPR027417">
    <property type="entry name" value="P-loop_NTPase"/>
</dbReference>
<name>A0A0W0FWR0_MONRR</name>
<dbReference type="SUPFAM" id="SSF52540">
    <property type="entry name" value="P-loop containing nucleoside triphosphate hydrolases"/>
    <property type="match status" value="1"/>
</dbReference>
<gene>
    <name evidence="4" type="ORF">WG66_6746</name>
</gene>
<dbReference type="PANTHER" id="PTHR10039">
    <property type="entry name" value="AMELOGENIN"/>
    <property type="match status" value="1"/>
</dbReference>
<feature type="domain" description="Nephrocystin 3-like N-terminal" evidence="3">
    <location>
        <begin position="504"/>
        <end position="668"/>
    </location>
</feature>
<organism evidence="4 5">
    <name type="scientific">Moniliophthora roreri</name>
    <name type="common">Frosty pod rot fungus</name>
    <name type="synonym">Monilia roreri</name>
    <dbReference type="NCBI Taxonomy" id="221103"/>
    <lineage>
        <taxon>Eukaryota</taxon>
        <taxon>Fungi</taxon>
        <taxon>Dikarya</taxon>
        <taxon>Basidiomycota</taxon>
        <taxon>Agaricomycotina</taxon>
        <taxon>Agaricomycetes</taxon>
        <taxon>Agaricomycetidae</taxon>
        <taxon>Agaricales</taxon>
        <taxon>Marasmiineae</taxon>
        <taxon>Marasmiaceae</taxon>
        <taxon>Moniliophthora</taxon>
    </lineage>
</organism>
<keyword evidence="1" id="KW-0677">Repeat</keyword>